<evidence type="ECO:0000313" key="2">
    <source>
        <dbReference type="EMBL" id="GBP85671.1"/>
    </source>
</evidence>
<evidence type="ECO:0000256" key="1">
    <source>
        <dbReference type="SAM" id="MobiDB-lite"/>
    </source>
</evidence>
<accession>A0A4C1ZA53</accession>
<comment type="caution">
    <text evidence="2">The sequence shown here is derived from an EMBL/GenBank/DDBJ whole genome shotgun (WGS) entry which is preliminary data.</text>
</comment>
<dbReference type="EMBL" id="BGZK01001752">
    <property type="protein sequence ID" value="GBP85671.1"/>
    <property type="molecule type" value="Genomic_DNA"/>
</dbReference>
<evidence type="ECO:0000313" key="3">
    <source>
        <dbReference type="Proteomes" id="UP000299102"/>
    </source>
</evidence>
<dbReference type="Proteomes" id="UP000299102">
    <property type="component" value="Unassembled WGS sequence"/>
</dbReference>
<name>A0A4C1ZA53_EUMVA</name>
<proteinExistence type="predicted"/>
<keyword evidence="3" id="KW-1185">Reference proteome</keyword>
<gene>
    <name evidence="2" type="ORF">EVAR_99793_1</name>
</gene>
<protein>
    <submittedName>
        <fullName evidence="2">Uncharacterized protein</fullName>
    </submittedName>
</protein>
<dbReference type="AlphaFoldDB" id="A0A4C1ZA53"/>
<reference evidence="2 3" key="1">
    <citation type="journal article" date="2019" name="Commun. Biol.">
        <title>The bagworm genome reveals a unique fibroin gene that provides high tensile strength.</title>
        <authorList>
            <person name="Kono N."/>
            <person name="Nakamura H."/>
            <person name="Ohtoshi R."/>
            <person name="Tomita M."/>
            <person name="Numata K."/>
            <person name="Arakawa K."/>
        </authorList>
    </citation>
    <scope>NUCLEOTIDE SEQUENCE [LARGE SCALE GENOMIC DNA]</scope>
</reference>
<sequence length="110" mass="12520">MRVKNDTKVKIECGIELGIKRITGIGMRSSTENKTENGTASENASERKEGHGQKLFVLQDKNKSDLAKHAPLLRYLSRLCDELSNIRKRERLEAFHNAVLLDIFDEPEQP</sequence>
<organism evidence="2 3">
    <name type="scientific">Eumeta variegata</name>
    <name type="common">Bagworm moth</name>
    <name type="synonym">Eumeta japonica</name>
    <dbReference type="NCBI Taxonomy" id="151549"/>
    <lineage>
        <taxon>Eukaryota</taxon>
        <taxon>Metazoa</taxon>
        <taxon>Ecdysozoa</taxon>
        <taxon>Arthropoda</taxon>
        <taxon>Hexapoda</taxon>
        <taxon>Insecta</taxon>
        <taxon>Pterygota</taxon>
        <taxon>Neoptera</taxon>
        <taxon>Endopterygota</taxon>
        <taxon>Lepidoptera</taxon>
        <taxon>Glossata</taxon>
        <taxon>Ditrysia</taxon>
        <taxon>Tineoidea</taxon>
        <taxon>Psychidae</taxon>
        <taxon>Oiketicinae</taxon>
        <taxon>Eumeta</taxon>
    </lineage>
</organism>
<feature type="compositionally biased region" description="Polar residues" evidence="1">
    <location>
        <begin position="28"/>
        <end position="43"/>
    </location>
</feature>
<feature type="region of interest" description="Disordered" evidence="1">
    <location>
        <begin position="26"/>
        <end position="53"/>
    </location>
</feature>